<organism evidence="1">
    <name type="scientific">viral metagenome</name>
    <dbReference type="NCBI Taxonomy" id="1070528"/>
    <lineage>
        <taxon>unclassified sequences</taxon>
        <taxon>metagenomes</taxon>
        <taxon>organismal metagenomes</taxon>
    </lineage>
</organism>
<name>A0A6H2A646_9ZZZZ</name>
<dbReference type="EMBL" id="MT142845">
    <property type="protein sequence ID" value="QJA89434.1"/>
    <property type="molecule type" value="Genomic_DNA"/>
</dbReference>
<evidence type="ECO:0000313" key="1">
    <source>
        <dbReference type="EMBL" id="QJA55015.1"/>
    </source>
</evidence>
<reference evidence="1" key="1">
    <citation type="submission" date="2020-03" db="EMBL/GenBank/DDBJ databases">
        <title>The deep terrestrial virosphere.</title>
        <authorList>
            <person name="Holmfeldt K."/>
            <person name="Nilsson E."/>
            <person name="Simone D."/>
            <person name="Lopez-Fernandez M."/>
            <person name="Wu X."/>
            <person name="de Brujin I."/>
            <person name="Lundin D."/>
            <person name="Andersson A."/>
            <person name="Bertilsson S."/>
            <person name="Dopson M."/>
        </authorList>
    </citation>
    <scope>NUCLEOTIDE SEQUENCE</scope>
    <source>
        <strain evidence="2">MM415A01302</strain>
        <strain evidence="3">MM415B02555</strain>
        <strain evidence="1">TM448A06478</strain>
    </source>
</reference>
<evidence type="ECO:0000313" key="2">
    <source>
        <dbReference type="EMBL" id="QJA77440.1"/>
    </source>
</evidence>
<protein>
    <submittedName>
        <fullName evidence="1">Uncharacterized protein</fullName>
    </submittedName>
</protein>
<proteinExistence type="predicted"/>
<dbReference type="EMBL" id="MT144559">
    <property type="protein sequence ID" value="QJA55015.1"/>
    <property type="molecule type" value="Genomic_DNA"/>
</dbReference>
<dbReference type="AlphaFoldDB" id="A0A6H2A646"/>
<evidence type="ECO:0000313" key="3">
    <source>
        <dbReference type="EMBL" id="QJA89434.1"/>
    </source>
</evidence>
<gene>
    <name evidence="2" type="ORF">MM415A01302_0015</name>
    <name evidence="3" type="ORF">MM415B02555_0011</name>
    <name evidence="1" type="ORF">TM448A06478_0007</name>
</gene>
<accession>A0A6H2A646</accession>
<dbReference type="EMBL" id="MT142283">
    <property type="protein sequence ID" value="QJA77440.1"/>
    <property type="molecule type" value="Genomic_DNA"/>
</dbReference>
<sequence length="64" mass="7395">MLIPTVTRRCPHKVTLQAPFKDCDESYDWCNLHDASAESGDCDECEEWDADYIERRDSWAGAIE</sequence>